<evidence type="ECO:0000313" key="3">
    <source>
        <dbReference type="Proteomes" id="UP001589870"/>
    </source>
</evidence>
<dbReference type="EMBL" id="JBHMQT010000006">
    <property type="protein sequence ID" value="MFC0861843.1"/>
    <property type="molecule type" value="Genomic_DNA"/>
</dbReference>
<organism evidence="2 3">
    <name type="scientific">Sphaerimonospora cavernae</name>
    <dbReference type="NCBI Taxonomy" id="1740611"/>
    <lineage>
        <taxon>Bacteria</taxon>
        <taxon>Bacillati</taxon>
        <taxon>Actinomycetota</taxon>
        <taxon>Actinomycetes</taxon>
        <taxon>Streptosporangiales</taxon>
        <taxon>Streptosporangiaceae</taxon>
        <taxon>Sphaerimonospora</taxon>
    </lineage>
</organism>
<protein>
    <submittedName>
        <fullName evidence="2">FAD/NAD(P)-binding protein</fullName>
    </submittedName>
</protein>
<sequence>MTRIAIVGVGSRGLGVLERLVNWHLAAGPAGPLAPVVVHLVEPRPPGPGLHSSDQPEYLLLNTVCSQLTAFADERMVSGPTPLSGPSLYDWCRSHDLCLAADGYTVREGVGREIQPNDFLPRRLLGEYLAWAAERIMAAAPQSVRIVRHRQMAVDVEPGQAMGEAVILADGTRLSVDAVFLTVGHHGFYLPSDPSAEKILIRRAYPLPGSLDEIAPGERVAVMGMGLTAMDVIASLTLGRGGRHEPMPEGVRYVPSGAEPSIVLTSRSGEAARSRPRLNPGRKRLPPLVFTADRIERLRTEAPGGRLNFLKDVLPLVEIEIELAYHRMVLAKAVGGLESAHTRLAERLEHVGAEQLTAELAGQLGPCPLRGIISVRKTPTSWVDRHDYTGWFLAQVAEDLAEADAGLGVSPVKEAIEILRDHRDVLRAVIDPPGLDEESLDYFFGEFTQLVNRLVIGPQLDRSVELMALAKAGIVRLGPGPCPKITPPIDGRPWVLESTCLAVTERVEVDRVVMAHVSEPRADRVAGSLLSGLIKTGRLRPLDLGDGGIAGVRVTREGHPVDAEGAERRTLFLLGPHTEGSSYYNHYVPSPGQSCRALQDAELALSTLFSQEGTI</sequence>
<proteinExistence type="predicted"/>
<dbReference type="InterPro" id="IPR036188">
    <property type="entry name" value="FAD/NAD-bd_sf"/>
</dbReference>
<evidence type="ECO:0000313" key="2">
    <source>
        <dbReference type="EMBL" id="MFC0861843.1"/>
    </source>
</evidence>
<gene>
    <name evidence="2" type="ORF">ACFHYQ_05975</name>
</gene>
<dbReference type="Pfam" id="PF13454">
    <property type="entry name" value="NAD_binding_9"/>
    <property type="match status" value="1"/>
</dbReference>
<reference evidence="2 3" key="1">
    <citation type="submission" date="2024-09" db="EMBL/GenBank/DDBJ databases">
        <authorList>
            <person name="Sun Q."/>
            <person name="Mori K."/>
        </authorList>
    </citation>
    <scope>NUCLEOTIDE SEQUENCE [LARGE SCALE GENOMIC DNA]</scope>
    <source>
        <strain evidence="2 3">TBRC 1851</strain>
    </source>
</reference>
<dbReference type="PANTHER" id="PTHR40254:SF1">
    <property type="entry name" value="BLR0577 PROTEIN"/>
    <property type="match status" value="1"/>
</dbReference>
<dbReference type="Proteomes" id="UP001589870">
    <property type="component" value="Unassembled WGS sequence"/>
</dbReference>
<dbReference type="PANTHER" id="PTHR40254">
    <property type="entry name" value="BLR0577 PROTEIN"/>
    <property type="match status" value="1"/>
</dbReference>
<feature type="domain" description="FAD-dependent urate hydroxylase HpyO/Asp monooxygenase CreE-like FAD/NAD(P)-binding" evidence="1">
    <location>
        <begin position="5"/>
        <end position="185"/>
    </location>
</feature>
<dbReference type="Gene3D" id="3.50.50.60">
    <property type="entry name" value="FAD/NAD(P)-binding domain"/>
    <property type="match status" value="1"/>
</dbReference>
<keyword evidence="3" id="KW-1185">Reference proteome</keyword>
<dbReference type="SUPFAM" id="SSF51905">
    <property type="entry name" value="FAD/NAD(P)-binding domain"/>
    <property type="match status" value="1"/>
</dbReference>
<accession>A0ABV6U0B5</accession>
<comment type="caution">
    <text evidence="2">The sequence shown here is derived from an EMBL/GenBank/DDBJ whole genome shotgun (WGS) entry which is preliminary data.</text>
</comment>
<name>A0ABV6U0B5_9ACTN</name>
<dbReference type="InterPro" id="IPR052189">
    <property type="entry name" value="L-asp_N-monooxygenase_NS-form"/>
</dbReference>
<dbReference type="RefSeq" id="WP_394300062.1">
    <property type="nucleotide sequence ID" value="NZ_JBHMQT010000006.1"/>
</dbReference>
<evidence type="ECO:0000259" key="1">
    <source>
        <dbReference type="Pfam" id="PF13454"/>
    </source>
</evidence>
<dbReference type="InterPro" id="IPR038732">
    <property type="entry name" value="HpyO/CreE_NAD-binding"/>
</dbReference>